<evidence type="ECO:0000259" key="4">
    <source>
        <dbReference type="PROSITE" id="PS01124"/>
    </source>
</evidence>
<dbReference type="AlphaFoldDB" id="A0A9D1EVY8"/>
<dbReference type="PROSITE" id="PS00041">
    <property type="entry name" value="HTH_ARAC_FAMILY_1"/>
    <property type="match status" value="1"/>
</dbReference>
<organism evidence="5 6">
    <name type="scientific">Candidatus Limivivens intestinipullorum</name>
    <dbReference type="NCBI Taxonomy" id="2840858"/>
    <lineage>
        <taxon>Bacteria</taxon>
        <taxon>Bacillati</taxon>
        <taxon>Bacillota</taxon>
        <taxon>Clostridia</taxon>
        <taxon>Lachnospirales</taxon>
        <taxon>Lachnospiraceae</taxon>
        <taxon>Lachnospiraceae incertae sedis</taxon>
        <taxon>Candidatus Limivivens</taxon>
    </lineage>
</organism>
<feature type="domain" description="HTH araC/xylS-type" evidence="4">
    <location>
        <begin position="2"/>
        <end position="100"/>
    </location>
</feature>
<dbReference type="SUPFAM" id="SSF46689">
    <property type="entry name" value="Homeodomain-like"/>
    <property type="match status" value="2"/>
</dbReference>
<reference evidence="5" key="1">
    <citation type="submission" date="2020-10" db="EMBL/GenBank/DDBJ databases">
        <authorList>
            <person name="Gilroy R."/>
        </authorList>
    </citation>
    <scope>NUCLEOTIDE SEQUENCE</scope>
    <source>
        <strain evidence="5">CHK190-19873</strain>
    </source>
</reference>
<comment type="caution">
    <text evidence="5">The sequence shown here is derived from an EMBL/GenBank/DDBJ whole genome shotgun (WGS) entry which is preliminary data.</text>
</comment>
<dbReference type="Gene3D" id="1.10.10.60">
    <property type="entry name" value="Homeodomain-like"/>
    <property type="match status" value="2"/>
</dbReference>
<reference evidence="5" key="2">
    <citation type="journal article" date="2021" name="PeerJ">
        <title>Extensive microbial diversity within the chicken gut microbiome revealed by metagenomics and culture.</title>
        <authorList>
            <person name="Gilroy R."/>
            <person name="Ravi A."/>
            <person name="Getino M."/>
            <person name="Pursley I."/>
            <person name="Horton D.L."/>
            <person name="Alikhan N.F."/>
            <person name="Baker D."/>
            <person name="Gharbi K."/>
            <person name="Hall N."/>
            <person name="Watson M."/>
            <person name="Adriaenssens E.M."/>
            <person name="Foster-Nyarko E."/>
            <person name="Jarju S."/>
            <person name="Secka A."/>
            <person name="Antonio M."/>
            <person name="Oren A."/>
            <person name="Chaudhuri R.R."/>
            <person name="La Ragione R."/>
            <person name="Hildebrand F."/>
            <person name="Pallen M.J."/>
        </authorList>
    </citation>
    <scope>NUCLEOTIDE SEQUENCE</scope>
    <source>
        <strain evidence="5">CHK190-19873</strain>
    </source>
</reference>
<dbReference type="InterPro" id="IPR020449">
    <property type="entry name" value="Tscrpt_reg_AraC-type_HTH"/>
</dbReference>
<dbReference type="GO" id="GO:0003700">
    <property type="term" value="F:DNA-binding transcription factor activity"/>
    <property type="evidence" value="ECO:0007669"/>
    <property type="project" value="InterPro"/>
</dbReference>
<evidence type="ECO:0000256" key="3">
    <source>
        <dbReference type="ARBA" id="ARBA00023163"/>
    </source>
</evidence>
<name>A0A9D1EVY8_9FIRM</name>
<keyword evidence="2" id="KW-0238">DNA-binding</keyword>
<sequence>MEQILVYINDHYSQQITLQDLEENFFLNKSYICRIFRKTMGISLVNYLQYKRILEAQKLLLNSDMPIIEIGMECGFTSVQHFYRVFKKITGLTPKEYKKNQLHTSLGQSISLLPRNPNLADGVQKSNKQI</sequence>
<dbReference type="PANTHER" id="PTHR43280">
    <property type="entry name" value="ARAC-FAMILY TRANSCRIPTIONAL REGULATOR"/>
    <property type="match status" value="1"/>
</dbReference>
<evidence type="ECO:0000256" key="1">
    <source>
        <dbReference type="ARBA" id="ARBA00023015"/>
    </source>
</evidence>
<dbReference type="InterPro" id="IPR009057">
    <property type="entry name" value="Homeodomain-like_sf"/>
</dbReference>
<gene>
    <name evidence="5" type="ORF">IAB44_14685</name>
</gene>
<dbReference type="Proteomes" id="UP000823935">
    <property type="component" value="Unassembled WGS sequence"/>
</dbReference>
<accession>A0A9D1EVY8</accession>
<dbReference type="InterPro" id="IPR018060">
    <property type="entry name" value="HTH_AraC"/>
</dbReference>
<dbReference type="EMBL" id="DVIQ01000099">
    <property type="protein sequence ID" value="HIS32771.1"/>
    <property type="molecule type" value="Genomic_DNA"/>
</dbReference>
<dbReference type="SMART" id="SM00342">
    <property type="entry name" value="HTH_ARAC"/>
    <property type="match status" value="1"/>
</dbReference>
<evidence type="ECO:0000256" key="2">
    <source>
        <dbReference type="ARBA" id="ARBA00023125"/>
    </source>
</evidence>
<protein>
    <submittedName>
        <fullName evidence="5">Helix-turn-helix transcriptional regulator</fullName>
    </submittedName>
</protein>
<dbReference type="InterPro" id="IPR018062">
    <property type="entry name" value="HTH_AraC-typ_CS"/>
</dbReference>
<dbReference type="PRINTS" id="PR00032">
    <property type="entry name" value="HTHARAC"/>
</dbReference>
<proteinExistence type="predicted"/>
<evidence type="ECO:0000313" key="6">
    <source>
        <dbReference type="Proteomes" id="UP000823935"/>
    </source>
</evidence>
<evidence type="ECO:0000313" key="5">
    <source>
        <dbReference type="EMBL" id="HIS32771.1"/>
    </source>
</evidence>
<dbReference type="Pfam" id="PF12833">
    <property type="entry name" value="HTH_18"/>
    <property type="match status" value="1"/>
</dbReference>
<dbReference type="GO" id="GO:0043565">
    <property type="term" value="F:sequence-specific DNA binding"/>
    <property type="evidence" value="ECO:0007669"/>
    <property type="project" value="InterPro"/>
</dbReference>
<keyword evidence="1" id="KW-0805">Transcription regulation</keyword>
<dbReference type="PANTHER" id="PTHR43280:SF2">
    <property type="entry name" value="HTH-TYPE TRANSCRIPTIONAL REGULATOR EXSA"/>
    <property type="match status" value="1"/>
</dbReference>
<dbReference type="PROSITE" id="PS01124">
    <property type="entry name" value="HTH_ARAC_FAMILY_2"/>
    <property type="match status" value="1"/>
</dbReference>
<keyword evidence="3" id="KW-0804">Transcription</keyword>